<dbReference type="InterPro" id="IPR037272">
    <property type="entry name" value="SNS_sf"/>
</dbReference>
<gene>
    <name evidence="6" type="ORF">GMA92_07470</name>
</gene>
<comment type="caution">
    <text evidence="6">The sequence shown here is derived from an EMBL/GenBank/DDBJ whole genome shotgun (WGS) entry which is preliminary data.</text>
</comment>
<keyword evidence="2" id="KW-0813">Transport</keyword>
<evidence type="ECO:0000256" key="2">
    <source>
        <dbReference type="ARBA" id="ARBA00022448"/>
    </source>
</evidence>
<dbReference type="NCBIfam" id="NF037979">
    <property type="entry name" value="Na_transp"/>
    <property type="match status" value="1"/>
</dbReference>
<dbReference type="OrthoDB" id="9762833at2"/>
<dbReference type="EMBL" id="WMQE01000014">
    <property type="protein sequence ID" value="MTK21256.1"/>
    <property type="molecule type" value="Genomic_DNA"/>
</dbReference>
<dbReference type="PROSITE" id="PS50267">
    <property type="entry name" value="NA_NEUROTRAN_SYMP_3"/>
    <property type="match status" value="1"/>
</dbReference>
<keyword evidence="5" id="KW-0472">Membrane</keyword>
<organism evidence="6 7">
    <name type="scientific">Turicibacter sanguinis</name>
    <dbReference type="NCBI Taxonomy" id="154288"/>
    <lineage>
        <taxon>Bacteria</taxon>
        <taxon>Bacillati</taxon>
        <taxon>Bacillota</taxon>
        <taxon>Erysipelotrichia</taxon>
        <taxon>Erysipelotrichales</taxon>
        <taxon>Turicibacteraceae</taxon>
        <taxon>Turicibacter</taxon>
    </lineage>
</organism>
<dbReference type="GeneID" id="60057318"/>
<evidence type="ECO:0000256" key="3">
    <source>
        <dbReference type="ARBA" id="ARBA00022692"/>
    </source>
</evidence>
<name>A0A173QU76_9FIRM</name>
<evidence type="ECO:0000256" key="1">
    <source>
        <dbReference type="ARBA" id="ARBA00004141"/>
    </source>
</evidence>
<evidence type="ECO:0000313" key="6">
    <source>
        <dbReference type="EMBL" id="MTK21256.1"/>
    </source>
</evidence>
<protein>
    <submittedName>
        <fullName evidence="6">Sodium-dependent transporter</fullName>
    </submittedName>
</protein>
<keyword evidence="4" id="KW-1133">Transmembrane helix</keyword>
<dbReference type="InterPro" id="IPR047218">
    <property type="entry name" value="YocR/YhdH-like"/>
</dbReference>
<dbReference type="Pfam" id="PF00209">
    <property type="entry name" value="SNF"/>
    <property type="match status" value="2"/>
</dbReference>
<dbReference type="PANTHER" id="PTHR42948">
    <property type="entry name" value="TRANSPORTER"/>
    <property type="match status" value="1"/>
</dbReference>
<dbReference type="PRINTS" id="PR00176">
    <property type="entry name" value="NANEUSMPORT"/>
</dbReference>
<dbReference type="InterPro" id="IPR000175">
    <property type="entry name" value="Na/ntran_symport"/>
</dbReference>
<sequence>MSQELSSTKRDGFSSRFGIIAAAAGSAVGLGNIWKFPYIVGENGGSAFILVYLIAILLVGMPVLLAEFIIGRRGQSNAVRSFKKIAPKTPWFGIGWMGIVAAFMILGFYTVIAGYTIHYFILTVTNGFAGMTSDQIANTYQAFSTSSVAPIVYTIIFILLSLAILFGGVKEGIEKYSKILMPGLVGIIILLVIRAVTLPGASEGIEFLLKPNFSELSMSAVLDALGHSFFSLSVGMGTMLTYGSYINKKENLAVTTASIAVADTVIALLAGLAIFPAVFAFGIDPTAGPGLVFITLPNVFLQMPGGTIFGALFFFLLFIAALTSVVSIFEVIIAYVTEELKFSRRKAMGLTAITVVFISSLCALSNTPDSSLIFAGKSLFDWMDVLTANVLLPIGGLLIIIFLGFIFKRDQLEDELKQGSKSIKTTMAYITITKYIAPVAIAIVFLYGLGIINF</sequence>
<evidence type="ECO:0000256" key="4">
    <source>
        <dbReference type="ARBA" id="ARBA00022989"/>
    </source>
</evidence>
<dbReference type="Proteomes" id="UP000487649">
    <property type="component" value="Unassembled WGS sequence"/>
</dbReference>
<dbReference type="GO" id="GO:0016020">
    <property type="term" value="C:membrane"/>
    <property type="evidence" value="ECO:0007669"/>
    <property type="project" value="UniProtKB-SubCell"/>
</dbReference>
<comment type="subcellular location">
    <subcellularLocation>
        <location evidence="1">Membrane</location>
        <topology evidence="1">Multi-pass membrane protein</topology>
    </subcellularLocation>
</comment>
<dbReference type="CDD" id="cd10336">
    <property type="entry name" value="SLC6sbd_Tyt1-Like"/>
    <property type="match status" value="1"/>
</dbReference>
<proteinExistence type="predicted"/>
<evidence type="ECO:0000256" key="5">
    <source>
        <dbReference type="ARBA" id="ARBA00023136"/>
    </source>
</evidence>
<dbReference type="SUPFAM" id="SSF161070">
    <property type="entry name" value="SNF-like"/>
    <property type="match status" value="1"/>
</dbReference>
<evidence type="ECO:0000313" key="7">
    <source>
        <dbReference type="Proteomes" id="UP000487649"/>
    </source>
</evidence>
<dbReference type="RefSeq" id="WP_006784272.1">
    <property type="nucleotide sequence ID" value="NZ_CABJBH010000005.1"/>
</dbReference>
<dbReference type="AlphaFoldDB" id="A0A173QU76"/>
<keyword evidence="3" id="KW-0812">Transmembrane</keyword>
<reference evidence="6 7" key="1">
    <citation type="journal article" date="2019" name="Nat. Med.">
        <title>A library of human gut bacterial isolates paired with longitudinal multiomics data enables mechanistic microbiome research.</title>
        <authorList>
            <person name="Poyet M."/>
            <person name="Groussin M."/>
            <person name="Gibbons S.M."/>
            <person name="Avila-Pacheco J."/>
            <person name="Jiang X."/>
            <person name="Kearney S.M."/>
            <person name="Perrotta A.R."/>
            <person name="Berdy B."/>
            <person name="Zhao S."/>
            <person name="Lieberman T.D."/>
            <person name="Swanson P.K."/>
            <person name="Smith M."/>
            <person name="Roesemann S."/>
            <person name="Alexander J.E."/>
            <person name="Rich S.A."/>
            <person name="Livny J."/>
            <person name="Vlamakis H."/>
            <person name="Clish C."/>
            <person name="Bullock K."/>
            <person name="Deik A."/>
            <person name="Scott J."/>
            <person name="Pierce K.A."/>
            <person name="Xavier R.J."/>
            <person name="Alm E.J."/>
        </authorList>
    </citation>
    <scope>NUCLEOTIDE SEQUENCE [LARGE SCALE GENOMIC DNA]</scope>
    <source>
        <strain evidence="6 7">BIOML-A198</strain>
    </source>
</reference>
<dbReference type="PANTHER" id="PTHR42948:SF1">
    <property type="entry name" value="TRANSPORTER"/>
    <property type="match status" value="1"/>
</dbReference>
<accession>A0A173QU76</accession>